<keyword evidence="3" id="KW-1185">Reference proteome</keyword>
<feature type="non-terminal residue" evidence="2">
    <location>
        <position position="1"/>
    </location>
</feature>
<evidence type="ECO:0000259" key="1">
    <source>
        <dbReference type="Pfam" id="PF00385"/>
    </source>
</evidence>
<dbReference type="Gene3D" id="2.40.50.40">
    <property type="match status" value="1"/>
</dbReference>
<dbReference type="EMBL" id="LXQA010417077">
    <property type="protein sequence ID" value="MCI50467.1"/>
    <property type="molecule type" value="Genomic_DNA"/>
</dbReference>
<feature type="domain" description="Chromo" evidence="1">
    <location>
        <begin position="46"/>
        <end position="74"/>
    </location>
</feature>
<organism evidence="2 3">
    <name type="scientific">Trifolium medium</name>
    <dbReference type="NCBI Taxonomy" id="97028"/>
    <lineage>
        <taxon>Eukaryota</taxon>
        <taxon>Viridiplantae</taxon>
        <taxon>Streptophyta</taxon>
        <taxon>Embryophyta</taxon>
        <taxon>Tracheophyta</taxon>
        <taxon>Spermatophyta</taxon>
        <taxon>Magnoliopsida</taxon>
        <taxon>eudicotyledons</taxon>
        <taxon>Gunneridae</taxon>
        <taxon>Pentapetalae</taxon>
        <taxon>rosids</taxon>
        <taxon>fabids</taxon>
        <taxon>Fabales</taxon>
        <taxon>Fabaceae</taxon>
        <taxon>Papilionoideae</taxon>
        <taxon>50 kb inversion clade</taxon>
        <taxon>NPAAA clade</taxon>
        <taxon>Hologalegina</taxon>
        <taxon>IRL clade</taxon>
        <taxon>Trifolieae</taxon>
        <taxon>Trifolium</taxon>
    </lineage>
</organism>
<evidence type="ECO:0000313" key="3">
    <source>
        <dbReference type="Proteomes" id="UP000265520"/>
    </source>
</evidence>
<sequence length="100" mass="10968">FHCSVLKPHIGSIPTVVDDLPHDAVDNHPLVSPLAILATKEEFIDGKNQVQVLVQWEGLSPDETSWESWDKLQAAYNLEDKVGFDGEGIVMNSSTTIGPE</sequence>
<name>A0A392SPY9_9FABA</name>
<protein>
    <recommendedName>
        <fullName evidence="1">Chromo domain-containing protein</fullName>
    </recommendedName>
</protein>
<accession>A0A392SPY9</accession>
<feature type="non-terminal residue" evidence="2">
    <location>
        <position position="100"/>
    </location>
</feature>
<dbReference type="Pfam" id="PF00385">
    <property type="entry name" value="Chromo"/>
    <property type="match status" value="1"/>
</dbReference>
<dbReference type="SUPFAM" id="SSF54160">
    <property type="entry name" value="Chromo domain-like"/>
    <property type="match status" value="1"/>
</dbReference>
<evidence type="ECO:0000313" key="2">
    <source>
        <dbReference type="EMBL" id="MCI50467.1"/>
    </source>
</evidence>
<reference evidence="2 3" key="1">
    <citation type="journal article" date="2018" name="Front. Plant Sci.">
        <title>Red Clover (Trifolium pratense) and Zigzag Clover (T. medium) - A Picture of Genomic Similarities and Differences.</title>
        <authorList>
            <person name="Dluhosova J."/>
            <person name="Istvanek J."/>
            <person name="Nedelnik J."/>
            <person name="Repkova J."/>
        </authorList>
    </citation>
    <scope>NUCLEOTIDE SEQUENCE [LARGE SCALE GENOMIC DNA]</scope>
    <source>
        <strain evidence="3">cv. 10/8</strain>
        <tissue evidence="2">Leaf</tissue>
    </source>
</reference>
<comment type="caution">
    <text evidence="2">The sequence shown here is derived from an EMBL/GenBank/DDBJ whole genome shotgun (WGS) entry which is preliminary data.</text>
</comment>
<dbReference type="AlphaFoldDB" id="A0A392SPY9"/>
<dbReference type="Proteomes" id="UP000265520">
    <property type="component" value="Unassembled WGS sequence"/>
</dbReference>
<dbReference type="InterPro" id="IPR016197">
    <property type="entry name" value="Chromo-like_dom_sf"/>
</dbReference>
<proteinExistence type="predicted"/>
<dbReference type="InterPro" id="IPR023780">
    <property type="entry name" value="Chromo_domain"/>
</dbReference>